<accession>A0A9P5UDH3</accession>
<evidence type="ECO:0000313" key="3">
    <source>
        <dbReference type="Proteomes" id="UP000772434"/>
    </source>
</evidence>
<proteinExistence type="predicted"/>
<feature type="region of interest" description="Disordered" evidence="1">
    <location>
        <begin position="1"/>
        <end position="63"/>
    </location>
</feature>
<evidence type="ECO:0000313" key="2">
    <source>
        <dbReference type="EMBL" id="KAF9075169.1"/>
    </source>
</evidence>
<sequence length="202" mass="22394">MSSSNAPTTRAGSPTPSLLANAQPPLKNRTQRQPQNYSSATQPPQYQSLFSASPSDPSLRGPPVGPASLSHWWTILKCPVWLHYLLGEIAGLLLQLGASKAVRGHETHRTMENLIQEHQRWVLKQVVKNQELNKRVMEVVRSAIHKLVSSSFVSAASFFLDLGKDRIGPDSEERLGNLLTQASMVEFDVTNYLRQELAPSDD</sequence>
<evidence type="ECO:0000256" key="1">
    <source>
        <dbReference type="SAM" id="MobiDB-lite"/>
    </source>
</evidence>
<gene>
    <name evidence="2" type="ORF">BDP27DRAFT_1358912</name>
</gene>
<reference evidence="2" key="1">
    <citation type="submission" date="2020-11" db="EMBL/GenBank/DDBJ databases">
        <authorList>
            <consortium name="DOE Joint Genome Institute"/>
            <person name="Ahrendt S."/>
            <person name="Riley R."/>
            <person name="Andreopoulos W."/>
            <person name="Labutti K."/>
            <person name="Pangilinan J."/>
            <person name="Ruiz-Duenas F.J."/>
            <person name="Barrasa J.M."/>
            <person name="Sanchez-Garcia M."/>
            <person name="Camarero S."/>
            <person name="Miyauchi S."/>
            <person name="Serrano A."/>
            <person name="Linde D."/>
            <person name="Babiker R."/>
            <person name="Drula E."/>
            <person name="Ayuso-Fernandez I."/>
            <person name="Pacheco R."/>
            <person name="Padilla G."/>
            <person name="Ferreira P."/>
            <person name="Barriuso J."/>
            <person name="Kellner H."/>
            <person name="Castanera R."/>
            <person name="Alfaro M."/>
            <person name="Ramirez L."/>
            <person name="Pisabarro A.G."/>
            <person name="Kuo A."/>
            <person name="Tritt A."/>
            <person name="Lipzen A."/>
            <person name="He G."/>
            <person name="Yan M."/>
            <person name="Ng V."/>
            <person name="Cullen D."/>
            <person name="Martin F."/>
            <person name="Rosso M.-N."/>
            <person name="Henrissat B."/>
            <person name="Hibbett D."/>
            <person name="Martinez A.T."/>
            <person name="Grigoriev I.V."/>
        </authorList>
    </citation>
    <scope>NUCLEOTIDE SEQUENCE</scope>
    <source>
        <strain evidence="2">AH 40177</strain>
    </source>
</reference>
<protein>
    <submittedName>
        <fullName evidence="2">Uncharacterized protein</fullName>
    </submittedName>
</protein>
<keyword evidence="3" id="KW-1185">Reference proteome</keyword>
<name>A0A9P5UDH3_9AGAR</name>
<dbReference type="Proteomes" id="UP000772434">
    <property type="component" value="Unassembled WGS sequence"/>
</dbReference>
<dbReference type="AlphaFoldDB" id="A0A9P5UDH3"/>
<dbReference type="EMBL" id="JADNRY010000010">
    <property type="protein sequence ID" value="KAF9075169.1"/>
    <property type="molecule type" value="Genomic_DNA"/>
</dbReference>
<feature type="compositionally biased region" description="Polar residues" evidence="1">
    <location>
        <begin position="31"/>
        <end position="56"/>
    </location>
</feature>
<organism evidence="2 3">
    <name type="scientific">Rhodocollybia butyracea</name>
    <dbReference type="NCBI Taxonomy" id="206335"/>
    <lineage>
        <taxon>Eukaryota</taxon>
        <taxon>Fungi</taxon>
        <taxon>Dikarya</taxon>
        <taxon>Basidiomycota</taxon>
        <taxon>Agaricomycotina</taxon>
        <taxon>Agaricomycetes</taxon>
        <taxon>Agaricomycetidae</taxon>
        <taxon>Agaricales</taxon>
        <taxon>Marasmiineae</taxon>
        <taxon>Omphalotaceae</taxon>
        <taxon>Rhodocollybia</taxon>
    </lineage>
</organism>
<feature type="compositionally biased region" description="Polar residues" evidence="1">
    <location>
        <begin position="1"/>
        <end position="20"/>
    </location>
</feature>
<comment type="caution">
    <text evidence="2">The sequence shown here is derived from an EMBL/GenBank/DDBJ whole genome shotgun (WGS) entry which is preliminary data.</text>
</comment>